<dbReference type="InterPro" id="IPR002852">
    <property type="entry name" value="UPF0251"/>
</dbReference>
<sequence length="243" mass="26492">MPRPNKPKRVKREPVCDSFFPKGRAEQCHEIEMSVEEYETLRLLDYEGMTQAECAQEMGIARATVQSLYTEARKKTARFLVEAAGLRIRGGNFLIEETKGKGRGKKGAYTMKIAVTYENGEVFQHFGHTEQFKIYHVEEGKIVSSEVVNTNGSGHGALAGFLKELGAEVLICGGIGGGARNALAEAGIRLFPGACGNADAQVEAYLGGTLNYNPDTMCNHHHHEGECGEHKGENHHCGGHCGK</sequence>
<feature type="domain" description="Dinitrogenase iron-molybdenum cofactor biosynthesis" evidence="2">
    <location>
        <begin position="119"/>
        <end position="205"/>
    </location>
</feature>
<dbReference type="InterPro" id="IPR036105">
    <property type="entry name" value="DiNase_FeMo-co_biosyn_sf"/>
</dbReference>
<dbReference type="EMBL" id="CACRSY010000012">
    <property type="protein sequence ID" value="VYT13464.1"/>
    <property type="molecule type" value="Genomic_DNA"/>
</dbReference>
<dbReference type="Gene3D" id="3.30.420.130">
    <property type="entry name" value="Dinitrogenase iron-molybdenum cofactor biosynthesis domain"/>
    <property type="match status" value="1"/>
</dbReference>
<dbReference type="CDD" id="cd00851">
    <property type="entry name" value="MTH1175"/>
    <property type="match status" value="1"/>
</dbReference>
<evidence type="ECO:0000259" key="2">
    <source>
        <dbReference type="Pfam" id="PF02579"/>
    </source>
</evidence>
<dbReference type="Gene3D" id="1.10.10.10">
    <property type="entry name" value="Winged helix-like DNA-binding domain superfamily/Winged helix DNA-binding domain"/>
    <property type="match status" value="1"/>
</dbReference>
<name>A0A6N2U4L2_BLAHA</name>
<dbReference type="InterPro" id="IPR013324">
    <property type="entry name" value="RNA_pol_sigma_r3/r4-like"/>
</dbReference>
<dbReference type="PANTHER" id="PTHR37478">
    <property type="match status" value="1"/>
</dbReference>
<dbReference type="InterPro" id="IPR003731">
    <property type="entry name" value="Di-Nase_FeMo-co_biosynth"/>
</dbReference>
<dbReference type="RefSeq" id="WP_009246677.1">
    <property type="nucleotide sequence ID" value="NZ_CACRSY010000012.1"/>
</dbReference>
<dbReference type="SUPFAM" id="SSF53146">
    <property type="entry name" value="Nitrogenase accessory factor-like"/>
    <property type="match status" value="1"/>
</dbReference>
<reference evidence="3" key="1">
    <citation type="submission" date="2019-11" db="EMBL/GenBank/DDBJ databases">
        <authorList>
            <person name="Feng L."/>
        </authorList>
    </citation>
    <scope>NUCLEOTIDE SEQUENCE</scope>
    <source>
        <strain evidence="3">BhanseniiLFYP23</strain>
    </source>
</reference>
<comment type="similarity">
    <text evidence="1">Belongs to the UPF0251 family.</text>
</comment>
<evidence type="ECO:0000256" key="1">
    <source>
        <dbReference type="ARBA" id="ARBA00009350"/>
    </source>
</evidence>
<accession>A0A6N2U4L2</accession>
<dbReference type="InterPro" id="IPR036388">
    <property type="entry name" value="WH-like_DNA-bd_sf"/>
</dbReference>
<dbReference type="SUPFAM" id="SSF88659">
    <property type="entry name" value="Sigma3 and sigma4 domains of RNA polymerase sigma factors"/>
    <property type="match status" value="1"/>
</dbReference>
<proteinExistence type="inferred from homology"/>
<protein>
    <recommendedName>
        <fullName evidence="2">Dinitrogenase iron-molybdenum cofactor biosynthesis domain-containing protein</fullName>
    </recommendedName>
</protein>
<dbReference type="AlphaFoldDB" id="A0A6N2U4L2"/>
<gene>
    <name evidence="3" type="ORF">BHLFYP23_00295</name>
</gene>
<evidence type="ECO:0000313" key="3">
    <source>
        <dbReference type="EMBL" id="VYT13464.1"/>
    </source>
</evidence>
<dbReference type="PANTHER" id="PTHR37478:SF2">
    <property type="entry name" value="UPF0251 PROTEIN TK0562"/>
    <property type="match status" value="1"/>
</dbReference>
<dbReference type="Pfam" id="PF02001">
    <property type="entry name" value="DUF134"/>
    <property type="match status" value="1"/>
</dbReference>
<organism evidence="3">
    <name type="scientific">Blautia hansenii</name>
    <name type="common">Ruminococcus hansenii</name>
    <dbReference type="NCBI Taxonomy" id="1322"/>
    <lineage>
        <taxon>Bacteria</taxon>
        <taxon>Bacillati</taxon>
        <taxon>Bacillota</taxon>
        <taxon>Clostridia</taxon>
        <taxon>Lachnospirales</taxon>
        <taxon>Lachnospiraceae</taxon>
        <taxon>Blautia</taxon>
    </lineage>
</organism>
<dbReference type="Pfam" id="PF02579">
    <property type="entry name" value="Nitro_FeMo-Co"/>
    <property type="match status" value="1"/>
</dbReference>
<dbReference type="InterPro" id="IPR033913">
    <property type="entry name" value="MTH1175_dom"/>
</dbReference>